<accession>A0ABT6Q4Y0</accession>
<protein>
    <recommendedName>
        <fullName evidence="3">DUF945 domain-containing protein</fullName>
    </recommendedName>
</protein>
<name>A0ABT6Q4Y0_9PROT</name>
<gene>
    <name evidence="1" type="ORF">QJV33_01375</name>
</gene>
<organism evidence="1 2">
    <name type="scientific">Commensalibacter nepenthis</name>
    <dbReference type="NCBI Taxonomy" id="3043872"/>
    <lineage>
        <taxon>Bacteria</taxon>
        <taxon>Pseudomonadati</taxon>
        <taxon>Pseudomonadota</taxon>
        <taxon>Alphaproteobacteria</taxon>
        <taxon>Acetobacterales</taxon>
        <taxon>Acetobacteraceae</taxon>
    </lineage>
</organism>
<evidence type="ECO:0000313" key="1">
    <source>
        <dbReference type="EMBL" id="MDI2111953.1"/>
    </source>
</evidence>
<evidence type="ECO:0008006" key="3">
    <source>
        <dbReference type="Google" id="ProtNLM"/>
    </source>
</evidence>
<comment type="caution">
    <text evidence="1">The sequence shown here is derived from an EMBL/GenBank/DDBJ whole genome shotgun (WGS) entry which is preliminary data.</text>
</comment>
<evidence type="ECO:0000313" key="2">
    <source>
        <dbReference type="Proteomes" id="UP001431775"/>
    </source>
</evidence>
<sequence>MVLLTIVNFASSMKKKLILILVMCSLFIWVGVKIYQVAHTHAQDALLHVQSRLQQLVGVNGHYSYSKAHINWLTQSVVISNVKLIFPQNIEMTMRKISATPKDTRSVSNLNIKDFQLKSPSLSASIAFLTFDNLTIPAFTKSDKKTGFSLADIRNISFEQGNMKGAYFYTEWGKLRLGSWQITRQGSAKKRPYIFYNVDIDPANKTGRSASLDALHFDQFILEMSNDRKFNEIESIASFLSNTDFFFKAYGVVGYRAHQNRLSIGQLNIHLSRQDTTWDGEILADKFDYDLTSSYSLFAEYLKRLGYTHINGAFHSNFTYYLKDSLFSLNKLNYFGYDFIGLYLQSRFYVDQKMFDPYIVNWSDSILLKAVNLSVYDAGLKNRIFTILAQNTKQTTSQVYADTLDKFIEFSKGKDFELDRQLYTTLADILQYPKHMMHLSIMFETPERVNSLLNMNFLDFFKLINQNNMTITAIPKN</sequence>
<keyword evidence="2" id="KW-1185">Reference proteome</keyword>
<dbReference type="EMBL" id="JASBAN010000001">
    <property type="protein sequence ID" value="MDI2111953.1"/>
    <property type="molecule type" value="Genomic_DNA"/>
</dbReference>
<dbReference type="RefSeq" id="WP_281461634.1">
    <property type="nucleotide sequence ID" value="NZ_JASBAN010000001.1"/>
</dbReference>
<reference evidence="1" key="1">
    <citation type="submission" date="2023-05" db="EMBL/GenBank/DDBJ databases">
        <title>Whole genome sequence of Commensalibacter sp.</title>
        <authorList>
            <person name="Charoenyingcharoen P."/>
            <person name="Yukphan P."/>
        </authorList>
    </citation>
    <scope>NUCLEOTIDE SEQUENCE</scope>
    <source>
        <strain evidence="1">TBRC 10068</strain>
    </source>
</reference>
<proteinExistence type="predicted"/>
<dbReference type="Proteomes" id="UP001431775">
    <property type="component" value="Unassembled WGS sequence"/>
</dbReference>